<gene>
    <name evidence="4" type="ORF">HUO14_15270</name>
</gene>
<dbReference type="InterPro" id="IPR008207">
    <property type="entry name" value="Sig_transdc_His_kin_Hpt_dom"/>
</dbReference>
<sequence>MDWTVFAETRLALGPNFVRILGYFREDGTRSVRKIEEAMRVNDPVPMVDAAHSLKGESLQFGALRLSDTAERIEMTARACVERHDTPDDVLELVVALGPMFEETLALLEEDSSPLIERQPSRPPHRRFG</sequence>
<dbReference type="Gene3D" id="1.20.120.160">
    <property type="entry name" value="HPT domain"/>
    <property type="match status" value="1"/>
</dbReference>
<name>A0ABX2N6E8_9SPHN</name>
<dbReference type="PROSITE" id="PS50894">
    <property type="entry name" value="HPT"/>
    <property type="match status" value="1"/>
</dbReference>
<feature type="domain" description="HPt" evidence="3">
    <location>
        <begin position="13"/>
        <end position="108"/>
    </location>
</feature>
<keyword evidence="2" id="KW-0597">Phosphoprotein</keyword>
<dbReference type="Pfam" id="PF01627">
    <property type="entry name" value="Hpt"/>
    <property type="match status" value="1"/>
</dbReference>
<evidence type="ECO:0000256" key="2">
    <source>
        <dbReference type="PROSITE-ProRule" id="PRU00110"/>
    </source>
</evidence>
<dbReference type="Proteomes" id="UP000652427">
    <property type="component" value="Unassembled WGS sequence"/>
</dbReference>
<dbReference type="InterPro" id="IPR036641">
    <property type="entry name" value="HPT_dom_sf"/>
</dbReference>
<comment type="caution">
    <text evidence="4">The sequence shown here is derived from an EMBL/GenBank/DDBJ whole genome shotgun (WGS) entry which is preliminary data.</text>
</comment>
<dbReference type="SUPFAM" id="SSF47226">
    <property type="entry name" value="Histidine-containing phosphotransfer domain, HPT domain"/>
    <property type="match status" value="1"/>
</dbReference>
<dbReference type="EMBL" id="JABWMH010000005">
    <property type="protein sequence ID" value="NVD29259.1"/>
    <property type="molecule type" value="Genomic_DNA"/>
</dbReference>
<evidence type="ECO:0000313" key="5">
    <source>
        <dbReference type="Proteomes" id="UP000652427"/>
    </source>
</evidence>
<organism evidence="4 5">
    <name type="scientific">Parasphingorhabdus flavimaris</name>
    <dbReference type="NCBI Taxonomy" id="266812"/>
    <lineage>
        <taxon>Bacteria</taxon>
        <taxon>Pseudomonadati</taxon>
        <taxon>Pseudomonadota</taxon>
        <taxon>Alphaproteobacteria</taxon>
        <taxon>Sphingomonadales</taxon>
        <taxon>Sphingomonadaceae</taxon>
        <taxon>Parasphingorhabdus</taxon>
    </lineage>
</organism>
<evidence type="ECO:0000259" key="3">
    <source>
        <dbReference type="PROSITE" id="PS50894"/>
    </source>
</evidence>
<reference evidence="4 5" key="1">
    <citation type="submission" date="2020-06" db="EMBL/GenBank/DDBJ databases">
        <authorList>
            <person name="Kim S.-J."/>
            <person name="Park S.-J."/>
        </authorList>
    </citation>
    <scope>NUCLEOTIDE SEQUENCE [LARGE SCALE GENOMIC DNA]</scope>
    <source>
        <strain evidence="4 5">SW-151</strain>
    </source>
</reference>
<protein>
    <submittedName>
        <fullName evidence="4">Hpt domain-containing protein</fullName>
    </submittedName>
</protein>
<accession>A0ABX2N6E8</accession>
<evidence type="ECO:0000256" key="1">
    <source>
        <dbReference type="ARBA" id="ARBA00023012"/>
    </source>
</evidence>
<keyword evidence="1" id="KW-0902">Two-component regulatory system</keyword>
<feature type="modified residue" description="Phosphohistidine" evidence="2">
    <location>
        <position position="52"/>
    </location>
</feature>
<keyword evidence="5" id="KW-1185">Reference proteome</keyword>
<evidence type="ECO:0000313" key="4">
    <source>
        <dbReference type="EMBL" id="NVD29259.1"/>
    </source>
</evidence>
<proteinExistence type="predicted"/>